<dbReference type="Pfam" id="PF00198">
    <property type="entry name" value="2-oxoacid_dh"/>
    <property type="match status" value="1"/>
</dbReference>
<dbReference type="Pfam" id="PF02817">
    <property type="entry name" value="E3_binding"/>
    <property type="match status" value="1"/>
</dbReference>
<dbReference type="Proteomes" id="UP000286594">
    <property type="component" value="Unassembled WGS sequence"/>
</dbReference>
<comment type="subunit">
    <text evidence="2">Forms a 24-polypeptide structural core with octahedral symmetry.</text>
</comment>
<dbReference type="PROSITE" id="PS00189">
    <property type="entry name" value="LIPOYL"/>
    <property type="match status" value="1"/>
</dbReference>
<evidence type="ECO:0000256" key="5">
    <source>
        <dbReference type="ARBA" id="ARBA00023315"/>
    </source>
</evidence>
<dbReference type="InterPro" id="IPR004167">
    <property type="entry name" value="PSBD"/>
</dbReference>
<evidence type="ECO:0000259" key="9">
    <source>
        <dbReference type="PROSITE" id="PS50968"/>
    </source>
</evidence>
<reference evidence="11 12" key="1">
    <citation type="submission" date="2019-01" db="EMBL/GenBank/DDBJ databases">
        <title>Sinorhodobacter populi sp. nov. isolated from the symptomatic bark tissue of Populus euramericana canker.</title>
        <authorList>
            <person name="Xu G."/>
        </authorList>
    </citation>
    <scope>NUCLEOTIDE SEQUENCE [LARGE SCALE GENOMIC DNA]</scope>
    <source>
        <strain evidence="11 12">CCTCC AB2012026</strain>
    </source>
</reference>
<dbReference type="FunFam" id="2.40.50.100:FF:000010">
    <property type="entry name" value="Acetyltransferase component of pyruvate dehydrogenase complex"/>
    <property type="match status" value="1"/>
</dbReference>
<dbReference type="GO" id="GO:0045254">
    <property type="term" value="C:pyruvate dehydrogenase complex"/>
    <property type="evidence" value="ECO:0007669"/>
    <property type="project" value="UniProtKB-UniRule"/>
</dbReference>
<keyword evidence="4 8" id="KW-0450">Lipoyl</keyword>
<dbReference type="InterPro" id="IPR001078">
    <property type="entry name" value="2-oxoacid_DH_actylTfrase"/>
</dbReference>
<dbReference type="Gene3D" id="3.30.559.10">
    <property type="entry name" value="Chloramphenicol acetyltransferase-like domain"/>
    <property type="match status" value="1"/>
</dbReference>
<evidence type="ECO:0000256" key="2">
    <source>
        <dbReference type="ARBA" id="ARBA00011484"/>
    </source>
</evidence>
<organism evidence="11 12">
    <name type="scientific">Paenirhodobacter ferrireducens</name>
    <dbReference type="NCBI Taxonomy" id="1215032"/>
    <lineage>
        <taxon>Bacteria</taxon>
        <taxon>Pseudomonadati</taxon>
        <taxon>Pseudomonadota</taxon>
        <taxon>Alphaproteobacteria</taxon>
        <taxon>Rhodobacterales</taxon>
        <taxon>Rhodobacter group</taxon>
        <taxon>Paenirhodobacter</taxon>
    </lineage>
</organism>
<evidence type="ECO:0000256" key="1">
    <source>
        <dbReference type="ARBA" id="ARBA00007317"/>
    </source>
</evidence>
<evidence type="ECO:0000256" key="4">
    <source>
        <dbReference type="ARBA" id="ARBA00022823"/>
    </source>
</evidence>
<comment type="similarity">
    <text evidence="1 8">Belongs to the 2-oxoacid dehydrogenase family.</text>
</comment>
<evidence type="ECO:0000313" key="11">
    <source>
        <dbReference type="EMBL" id="RWR46436.1"/>
    </source>
</evidence>
<dbReference type="InterPro" id="IPR011053">
    <property type="entry name" value="Single_hybrid_motif"/>
</dbReference>
<evidence type="ECO:0000256" key="8">
    <source>
        <dbReference type="RuleBase" id="RU361137"/>
    </source>
</evidence>
<dbReference type="PROSITE" id="PS50968">
    <property type="entry name" value="BIOTINYL_LIPOYL"/>
    <property type="match status" value="1"/>
</dbReference>
<dbReference type="SUPFAM" id="SSF52777">
    <property type="entry name" value="CoA-dependent acyltransferases"/>
    <property type="match status" value="1"/>
</dbReference>
<dbReference type="NCBIfam" id="TIGR01349">
    <property type="entry name" value="PDHac_trf_mito"/>
    <property type="match status" value="1"/>
</dbReference>
<dbReference type="InterPro" id="IPR000089">
    <property type="entry name" value="Biotin_lipoyl"/>
</dbReference>
<dbReference type="InterPro" id="IPR006257">
    <property type="entry name" value="LAT1"/>
</dbReference>
<name>A0A443LBC9_9RHOB</name>
<sequence length="426" mass="43886">MATEILMPALSPTMEEGTLAKWLKKEGDAVKSGDILAEIETDKATMEFEAVDEGILGKILVAEGTAGVKVNTPIAVLLEEGESADALPAAKAAPAAAPVAAAPAAAPAPVAAPAPAAPLATGKRIFASPLARRIAADKGLDLATLSGSGPHGRIVKADVEAATAAPKAPAPAAAPAAPAPAAPAVSAGAVAKLYEGRAYEEVTLDGMRRTIAARLTEAKQTIPHFYLRRAARIDDLLAFRSELNKKLEGRGVKLSVNDFIIKACALALQAVPDANAVWAGDRILKMKASDVAVAVAIEGGLFTPVLFDAEATSLSKLSEQMKDLAKRARDRKLAPQEYQGGSFAISNLGMFGIENFDAVINPPHGAILAVGAGVRKPVVTDTGEIEVATMMSMTLSVDHRVIDGALGSQLLAAIVENLENPIAMLA</sequence>
<dbReference type="SUPFAM" id="SSF47005">
    <property type="entry name" value="Peripheral subunit-binding domain of 2-oxo acid dehydrogenase complex"/>
    <property type="match status" value="1"/>
</dbReference>
<comment type="function">
    <text evidence="6">The pyruvate dehydrogenase complex catalyzes the overall conversion of pyruvate to acetyl-CoA and CO(2). It contains multiple copies of three enzymatic components: pyruvate dehydrogenase (E1), dihydrolipoamide acetyltransferase (E2) and lipoamide dehydrogenase (E3).</text>
</comment>
<comment type="caution">
    <text evidence="11">The sequence shown here is derived from an EMBL/GenBank/DDBJ whole genome shotgun (WGS) entry which is preliminary data.</text>
</comment>
<feature type="domain" description="Peripheral subunit-binding (PSBD)" evidence="10">
    <location>
        <begin position="126"/>
        <end position="163"/>
    </location>
</feature>
<dbReference type="SUPFAM" id="SSF51230">
    <property type="entry name" value="Single hybrid motif"/>
    <property type="match status" value="1"/>
</dbReference>
<keyword evidence="5 8" id="KW-0012">Acyltransferase</keyword>
<dbReference type="GO" id="GO:0004742">
    <property type="term" value="F:dihydrolipoyllysine-residue acetyltransferase activity"/>
    <property type="evidence" value="ECO:0007669"/>
    <property type="project" value="UniProtKB-UniRule"/>
</dbReference>
<comment type="catalytic activity">
    <reaction evidence="7 8">
        <text>N(6)-[(R)-dihydrolipoyl]-L-lysyl-[protein] + acetyl-CoA = N(6)-[(R)-S(8)-acetyldihydrolipoyl]-L-lysyl-[protein] + CoA</text>
        <dbReference type="Rhea" id="RHEA:17017"/>
        <dbReference type="Rhea" id="RHEA-COMP:10475"/>
        <dbReference type="Rhea" id="RHEA-COMP:10478"/>
        <dbReference type="ChEBI" id="CHEBI:57287"/>
        <dbReference type="ChEBI" id="CHEBI:57288"/>
        <dbReference type="ChEBI" id="CHEBI:83100"/>
        <dbReference type="ChEBI" id="CHEBI:83111"/>
        <dbReference type="EC" id="2.3.1.12"/>
    </reaction>
</comment>
<dbReference type="EC" id="2.3.1.12" evidence="8"/>
<dbReference type="InterPro" id="IPR023213">
    <property type="entry name" value="CAT-like_dom_sf"/>
</dbReference>
<dbReference type="GO" id="GO:0006086">
    <property type="term" value="P:pyruvate decarboxylation to acetyl-CoA"/>
    <property type="evidence" value="ECO:0007669"/>
    <property type="project" value="InterPro"/>
</dbReference>
<dbReference type="EMBL" id="SAVB01000019">
    <property type="protein sequence ID" value="RWR46436.1"/>
    <property type="molecule type" value="Genomic_DNA"/>
</dbReference>
<dbReference type="InterPro" id="IPR036625">
    <property type="entry name" value="E3-bd_dom_sf"/>
</dbReference>
<proteinExistence type="inferred from homology"/>
<gene>
    <name evidence="11" type="ORF">EOW65_13555</name>
</gene>
<dbReference type="InterPro" id="IPR045257">
    <property type="entry name" value="E2/Pdx1"/>
</dbReference>
<accession>A0A443LBC9</accession>
<dbReference type="AlphaFoldDB" id="A0A443LBC9"/>
<comment type="cofactor">
    <cofactor evidence="8">
        <name>(R)-lipoate</name>
        <dbReference type="ChEBI" id="CHEBI:83088"/>
    </cofactor>
    <text evidence="8">Binds 1 lipoyl cofactor covalently.</text>
</comment>
<dbReference type="PANTHER" id="PTHR23151">
    <property type="entry name" value="DIHYDROLIPOAMIDE ACETYL/SUCCINYL-TRANSFERASE-RELATED"/>
    <property type="match status" value="1"/>
</dbReference>
<feature type="domain" description="Lipoyl-binding" evidence="9">
    <location>
        <begin position="2"/>
        <end position="78"/>
    </location>
</feature>
<dbReference type="PROSITE" id="PS51826">
    <property type="entry name" value="PSBD"/>
    <property type="match status" value="1"/>
</dbReference>
<dbReference type="Pfam" id="PF00364">
    <property type="entry name" value="Biotin_lipoyl"/>
    <property type="match status" value="1"/>
</dbReference>
<evidence type="ECO:0000313" key="12">
    <source>
        <dbReference type="Proteomes" id="UP000286594"/>
    </source>
</evidence>
<dbReference type="RefSeq" id="WP_128150294.1">
    <property type="nucleotide sequence ID" value="NZ_SAVB01000019.1"/>
</dbReference>
<protein>
    <recommendedName>
        <fullName evidence="8">Acetyltransferase component of pyruvate dehydrogenase complex</fullName>
        <ecNumber evidence="8">2.3.1.12</ecNumber>
    </recommendedName>
</protein>
<evidence type="ECO:0000256" key="3">
    <source>
        <dbReference type="ARBA" id="ARBA00022679"/>
    </source>
</evidence>
<dbReference type="CDD" id="cd06849">
    <property type="entry name" value="lipoyl_domain"/>
    <property type="match status" value="1"/>
</dbReference>
<dbReference type="Gene3D" id="4.10.320.10">
    <property type="entry name" value="E3-binding domain"/>
    <property type="match status" value="1"/>
</dbReference>
<evidence type="ECO:0000259" key="10">
    <source>
        <dbReference type="PROSITE" id="PS51826"/>
    </source>
</evidence>
<dbReference type="Gene3D" id="2.40.50.100">
    <property type="match status" value="1"/>
</dbReference>
<dbReference type="OrthoDB" id="9805770at2"/>
<evidence type="ECO:0000256" key="7">
    <source>
        <dbReference type="ARBA" id="ARBA00048370"/>
    </source>
</evidence>
<evidence type="ECO:0000256" key="6">
    <source>
        <dbReference type="ARBA" id="ARBA00025211"/>
    </source>
</evidence>
<dbReference type="PANTHER" id="PTHR23151:SF90">
    <property type="entry name" value="DIHYDROLIPOYLLYSINE-RESIDUE ACETYLTRANSFERASE COMPONENT OF PYRUVATE DEHYDROGENASE COMPLEX, MITOCHONDRIAL-RELATED"/>
    <property type="match status" value="1"/>
</dbReference>
<keyword evidence="12" id="KW-1185">Reference proteome</keyword>
<keyword evidence="3 8" id="KW-0808">Transferase</keyword>
<keyword evidence="11" id="KW-0670">Pyruvate</keyword>
<dbReference type="InterPro" id="IPR003016">
    <property type="entry name" value="2-oxoA_DH_lipoyl-BS"/>
</dbReference>